<comment type="caution">
    <text evidence="6">The sequence shown here is derived from an EMBL/GenBank/DDBJ whole genome shotgun (WGS) entry which is preliminary data.</text>
</comment>
<organism evidence="6 7">
    <name type="scientific">Tistrella bauzanensis</name>
    <dbReference type="NCBI Taxonomy" id="657419"/>
    <lineage>
        <taxon>Bacteria</taxon>
        <taxon>Pseudomonadati</taxon>
        <taxon>Pseudomonadota</taxon>
        <taxon>Alphaproteobacteria</taxon>
        <taxon>Geminicoccales</taxon>
        <taxon>Geminicoccaceae</taxon>
        <taxon>Tistrella</taxon>
    </lineage>
</organism>
<evidence type="ECO:0000256" key="1">
    <source>
        <dbReference type="ARBA" id="ARBA00008683"/>
    </source>
</evidence>
<dbReference type="PANTHER" id="PTHR42987">
    <property type="entry name" value="PEPTIDASE S49"/>
    <property type="match status" value="1"/>
</dbReference>
<keyword evidence="2" id="KW-0645">Protease</keyword>
<dbReference type="Pfam" id="PF01343">
    <property type="entry name" value="Peptidase_S49"/>
    <property type="match status" value="1"/>
</dbReference>
<evidence type="ECO:0000313" key="6">
    <source>
        <dbReference type="EMBL" id="GGB50036.1"/>
    </source>
</evidence>
<feature type="domain" description="Peptidase S49" evidence="5">
    <location>
        <begin position="94"/>
        <end position="235"/>
    </location>
</feature>
<keyword evidence="7" id="KW-1185">Reference proteome</keyword>
<dbReference type="Proteomes" id="UP000603352">
    <property type="component" value="Unassembled WGS sequence"/>
</dbReference>
<evidence type="ECO:0000256" key="3">
    <source>
        <dbReference type="ARBA" id="ARBA00022801"/>
    </source>
</evidence>
<dbReference type="Gene3D" id="3.90.226.10">
    <property type="entry name" value="2-enoyl-CoA Hydratase, Chain A, domain 1"/>
    <property type="match status" value="1"/>
</dbReference>
<evidence type="ECO:0000256" key="4">
    <source>
        <dbReference type="ARBA" id="ARBA00022825"/>
    </source>
</evidence>
<protein>
    <submittedName>
        <fullName evidence="6">Peptidase S49</fullName>
    </submittedName>
</protein>
<dbReference type="CDD" id="cd07023">
    <property type="entry name" value="S49_Sppa_N_C"/>
    <property type="match status" value="1"/>
</dbReference>
<dbReference type="RefSeq" id="WP_229708190.1">
    <property type="nucleotide sequence ID" value="NZ_BMDZ01000044.1"/>
</dbReference>
<sequence>MSTNRRGLRRLLRFLPVKRFRNPPPVVSVLRLDGTIMAGRGFRSNLSYEGLQPLIDRAFKVPEAKAVALVINSPGGSPAQSSLIYKHIRAMAAEKTLPVLAFVEDVAASGGYWLAVAGDEIYVDETTMVGSIGVVSAGFGFDRAIARLAVDRRVHTIGENKMRLDPFQPENPDDVSWLGAIQKQIHDRFIEIVRTGRGERLDKAGDTPLFNGDVWVGQAAVDVGLADGVGDLRGVLRNRFGDDVKLVAIREKQGLLGRVGIGVTARAGARADGVAAMVSGVADAIDSRALWQRYGL</sequence>
<dbReference type="PANTHER" id="PTHR42987:SF8">
    <property type="entry name" value="PROTEINASE"/>
    <property type="match status" value="1"/>
</dbReference>
<proteinExistence type="inferred from homology"/>
<accession>A0ABQ1IQI4</accession>
<comment type="similarity">
    <text evidence="1">Belongs to the peptidase S49 family.</text>
</comment>
<keyword evidence="4" id="KW-0720">Serine protease</keyword>
<gene>
    <name evidence="6" type="primary">sohB</name>
    <name evidence="6" type="ORF">GCM10011505_33900</name>
</gene>
<dbReference type="Gene3D" id="6.20.330.10">
    <property type="match status" value="1"/>
</dbReference>
<keyword evidence="3" id="KW-0378">Hydrolase</keyword>
<dbReference type="EMBL" id="BMDZ01000044">
    <property type="protein sequence ID" value="GGB50036.1"/>
    <property type="molecule type" value="Genomic_DNA"/>
</dbReference>
<reference evidence="7" key="1">
    <citation type="journal article" date="2019" name="Int. J. Syst. Evol. Microbiol.">
        <title>The Global Catalogue of Microorganisms (GCM) 10K type strain sequencing project: providing services to taxonomists for standard genome sequencing and annotation.</title>
        <authorList>
            <consortium name="The Broad Institute Genomics Platform"/>
            <consortium name="The Broad Institute Genome Sequencing Center for Infectious Disease"/>
            <person name="Wu L."/>
            <person name="Ma J."/>
        </authorList>
    </citation>
    <scope>NUCLEOTIDE SEQUENCE [LARGE SCALE GENOMIC DNA]</scope>
    <source>
        <strain evidence="7">CGMCC 1.10188</strain>
    </source>
</reference>
<dbReference type="SUPFAM" id="SSF52096">
    <property type="entry name" value="ClpP/crotonase"/>
    <property type="match status" value="1"/>
</dbReference>
<dbReference type="InterPro" id="IPR002142">
    <property type="entry name" value="Peptidase_S49"/>
</dbReference>
<name>A0ABQ1IQI4_9PROT</name>
<evidence type="ECO:0000313" key="7">
    <source>
        <dbReference type="Proteomes" id="UP000603352"/>
    </source>
</evidence>
<dbReference type="InterPro" id="IPR029045">
    <property type="entry name" value="ClpP/crotonase-like_dom_sf"/>
</dbReference>
<evidence type="ECO:0000256" key="2">
    <source>
        <dbReference type="ARBA" id="ARBA00022670"/>
    </source>
</evidence>
<dbReference type="InterPro" id="IPR047272">
    <property type="entry name" value="S49_SppA_C"/>
</dbReference>
<evidence type="ECO:0000259" key="5">
    <source>
        <dbReference type="Pfam" id="PF01343"/>
    </source>
</evidence>